<dbReference type="EMBL" id="JAGMVJ010000004">
    <property type="protein sequence ID" value="KAH7091624.1"/>
    <property type="molecule type" value="Genomic_DNA"/>
</dbReference>
<keyword evidence="1" id="KW-0732">Signal</keyword>
<evidence type="ECO:0008006" key="4">
    <source>
        <dbReference type="Google" id="ProtNLM"/>
    </source>
</evidence>
<dbReference type="AlphaFoldDB" id="A0A8K0W1V1"/>
<sequence>MHLFLHLFYFCLHVAPRVGECTVLIQATVDICSEYRMPFAISPSSVLRSTNICRVDNTHTPTSAQGIISPSCTFPATTYSRHATEYSSRSIHVADAVRHHQAYSSHVTTACSGTINLLNYVNVCAPDCSSSVSHPSSSSQSRNV</sequence>
<reference evidence="2" key="1">
    <citation type="journal article" date="2021" name="Nat. Commun.">
        <title>Genetic determinants of endophytism in the Arabidopsis root mycobiome.</title>
        <authorList>
            <person name="Mesny F."/>
            <person name="Miyauchi S."/>
            <person name="Thiergart T."/>
            <person name="Pickel B."/>
            <person name="Atanasova L."/>
            <person name="Karlsson M."/>
            <person name="Huettel B."/>
            <person name="Barry K.W."/>
            <person name="Haridas S."/>
            <person name="Chen C."/>
            <person name="Bauer D."/>
            <person name="Andreopoulos W."/>
            <person name="Pangilinan J."/>
            <person name="LaButti K."/>
            <person name="Riley R."/>
            <person name="Lipzen A."/>
            <person name="Clum A."/>
            <person name="Drula E."/>
            <person name="Henrissat B."/>
            <person name="Kohler A."/>
            <person name="Grigoriev I.V."/>
            <person name="Martin F.M."/>
            <person name="Hacquard S."/>
        </authorList>
    </citation>
    <scope>NUCLEOTIDE SEQUENCE</scope>
    <source>
        <strain evidence="2">MPI-SDFR-AT-0120</strain>
    </source>
</reference>
<protein>
    <recommendedName>
        <fullName evidence="4">Secreted protein</fullName>
    </recommendedName>
</protein>
<evidence type="ECO:0000313" key="3">
    <source>
        <dbReference type="Proteomes" id="UP000813461"/>
    </source>
</evidence>
<organism evidence="2 3">
    <name type="scientific">Paraphoma chrysanthemicola</name>
    <dbReference type="NCBI Taxonomy" id="798071"/>
    <lineage>
        <taxon>Eukaryota</taxon>
        <taxon>Fungi</taxon>
        <taxon>Dikarya</taxon>
        <taxon>Ascomycota</taxon>
        <taxon>Pezizomycotina</taxon>
        <taxon>Dothideomycetes</taxon>
        <taxon>Pleosporomycetidae</taxon>
        <taxon>Pleosporales</taxon>
        <taxon>Pleosporineae</taxon>
        <taxon>Phaeosphaeriaceae</taxon>
        <taxon>Paraphoma</taxon>
    </lineage>
</organism>
<feature type="chain" id="PRO_5035418847" description="Secreted protein" evidence="1">
    <location>
        <begin position="22"/>
        <end position="144"/>
    </location>
</feature>
<evidence type="ECO:0000256" key="1">
    <source>
        <dbReference type="SAM" id="SignalP"/>
    </source>
</evidence>
<feature type="signal peptide" evidence="1">
    <location>
        <begin position="1"/>
        <end position="21"/>
    </location>
</feature>
<proteinExistence type="predicted"/>
<gene>
    <name evidence="2" type="ORF">FB567DRAFT_519066</name>
</gene>
<evidence type="ECO:0000313" key="2">
    <source>
        <dbReference type="EMBL" id="KAH7091624.1"/>
    </source>
</evidence>
<comment type="caution">
    <text evidence="2">The sequence shown here is derived from an EMBL/GenBank/DDBJ whole genome shotgun (WGS) entry which is preliminary data.</text>
</comment>
<name>A0A8K0W1V1_9PLEO</name>
<keyword evidence="3" id="KW-1185">Reference proteome</keyword>
<dbReference type="Proteomes" id="UP000813461">
    <property type="component" value="Unassembled WGS sequence"/>
</dbReference>
<accession>A0A8K0W1V1</accession>